<keyword evidence="3" id="KW-0436">Ligase</keyword>
<keyword evidence="7" id="KW-0092">Biotin</keyword>
<evidence type="ECO:0000256" key="8">
    <source>
        <dbReference type="ARBA" id="ARBA00048600"/>
    </source>
</evidence>
<dbReference type="EC" id="6.3.4.14" evidence="2"/>
<feature type="domain" description="ATP-grasp" evidence="10">
    <location>
        <begin position="120"/>
        <end position="317"/>
    </location>
</feature>
<evidence type="ECO:0000256" key="5">
    <source>
        <dbReference type="ARBA" id="ARBA00022840"/>
    </source>
</evidence>
<evidence type="ECO:0000313" key="13">
    <source>
        <dbReference type="Proteomes" id="UP000292648"/>
    </source>
</evidence>
<dbReference type="SUPFAM" id="SSF56059">
    <property type="entry name" value="Glutathione synthetase ATP-binding domain-like"/>
    <property type="match status" value="1"/>
</dbReference>
<dbReference type="PANTHER" id="PTHR48095">
    <property type="entry name" value="PYRUVATE CARBOXYLASE SUBUNIT A"/>
    <property type="match status" value="1"/>
</dbReference>
<protein>
    <recommendedName>
        <fullName evidence="2">biotin carboxylase</fullName>
        <ecNumber evidence="2">6.3.4.14</ecNumber>
    </recommendedName>
</protein>
<dbReference type="Proteomes" id="UP000292648">
    <property type="component" value="Unassembled WGS sequence"/>
</dbReference>
<evidence type="ECO:0000259" key="11">
    <source>
        <dbReference type="PROSITE" id="PS50979"/>
    </source>
</evidence>
<evidence type="ECO:0000259" key="10">
    <source>
        <dbReference type="PROSITE" id="PS50975"/>
    </source>
</evidence>
<evidence type="ECO:0000256" key="1">
    <source>
        <dbReference type="ARBA" id="ARBA00003761"/>
    </source>
</evidence>
<dbReference type="PROSITE" id="PS00867">
    <property type="entry name" value="CPSASE_2"/>
    <property type="match status" value="1"/>
</dbReference>
<dbReference type="FunFam" id="3.40.50.20:FF:000010">
    <property type="entry name" value="Propionyl-CoA carboxylase subunit alpha"/>
    <property type="match status" value="1"/>
</dbReference>
<dbReference type="GO" id="GO:0004075">
    <property type="term" value="F:biotin carboxylase activity"/>
    <property type="evidence" value="ECO:0007669"/>
    <property type="project" value="UniProtKB-EC"/>
</dbReference>
<reference evidence="12 13" key="1">
    <citation type="submission" date="2019-01" db="EMBL/GenBank/DDBJ databases">
        <title>Draft genome sequence of Lactobacillus paraplantarum OSY-TC318, a Producer of the novel lantibiotic Paraplantaracin TC318.</title>
        <authorList>
            <person name="Hussein W.E."/>
            <person name="Huang E."/>
            <person name="Yousef A.E."/>
        </authorList>
    </citation>
    <scope>NUCLEOTIDE SEQUENCE [LARGE SCALE GENOMIC DNA]</scope>
    <source>
        <strain evidence="12 13">OSY-TC318</strain>
    </source>
</reference>
<evidence type="ECO:0000256" key="2">
    <source>
        <dbReference type="ARBA" id="ARBA00013263"/>
    </source>
</evidence>
<evidence type="ECO:0000256" key="7">
    <source>
        <dbReference type="ARBA" id="ARBA00023267"/>
    </source>
</evidence>
<evidence type="ECO:0000256" key="9">
    <source>
        <dbReference type="PROSITE-ProRule" id="PRU00409"/>
    </source>
</evidence>
<keyword evidence="6" id="KW-0464">Manganese</keyword>
<accession>A0A4Q9Y2Z7</accession>
<comment type="caution">
    <text evidence="12">The sequence shown here is derived from an EMBL/GenBank/DDBJ whole genome shotgun (WGS) entry which is preliminary data.</text>
</comment>
<comment type="catalytic activity">
    <reaction evidence="8">
        <text>N(6)-biotinyl-L-lysyl-[protein] + hydrogencarbonate + ATP = N(6)-carboxybiotinyl-L-lysyl-[protein] + ADP + phosphate + H(+)</text>
        <dbReference type="Rhea" id="RHEA:13501"/>
        <dbReference type="Rhea" id="RHEA-COMP:10505"/>
        <dbReference type="Rhea" id="RHEA-COMP:10506"/>
        <dbReference type="ChEBI" id="CHEBI:15378"/>
        <dbReference type="ChEBI" id="CHEBI:17544"/>
        <dbReference type="ChEBI" id="CHEBI:30616"/>
        <dbReference type="ChEBI" id="CHEBI:43474"/>
        <dbReference type="ChEBI" id="CHEBI:83144"/>
        <dbReference type="ChEBI" id="CHEBI:83145"/>
        <dbReference type="ChEBI" id="CHEBI:456216"/>
        <dbReference type="EC" id="6.3.4.14"/>
    </reaction>
</comment>
<evidence type="ECO:0000313" key="12">
    <source>
        <dbReference type="EMBL" id="TBX42563.1"/>
    </source>
</evidence>
<dbReference type="SMART" id="SM00878">
    <property type="entry name" value="Biotin_carb_C"/>
    <property type="match status" value="1"/>
</dbReference>
<dbReference type="InterPro" id="IPR011764">
    <property type="entry name" value="Biotin_carboxylation_dom"/>
</dbReference>
<dbReference type="NCBIfam" id="NF006367">
    <property type="entry name" value="PRK08591.1"/>
    <property type="match status" value="1"/>
</dbReference>
<dbReference type="PANTHER" id="PTHR48095:SF2">
    <property type="entry name" value="BIOTIN CARBOXYLASE, CHLOROPLASTIC"/>
    <property type="match status" value="1"/>
</dbReference>
<keyword evidence="4 9" id="KW-0547">Nucleotide-binding</keyword>
<evidence type="ECO:0000256" key="3">
    <source>
        <dbReference type="ARBA" id="ARBA00022598"/>
    </source>
</evidence>
<organism evidence="12 13">
    <name type="scientific">Lactiplantibacillus paraplantarum</name>
    <dbReference type="NCBI Taxonomy" id="60520"/>
    <lineage>
        <taxon>Bacteria</taxon>
        <taxon>Bacillati</taxon>
        <taxon>Bacillota</taxon>
        <taxon>Bacilli</taxon>
        <taxon>Lactobacillales</taxon>
        <taxon>Lactobacillaceae</taxon>
        <taxon>Lactiplantibacillus</taxon>
    </lineage>
</organism>
<dbReference type="InterPro" id="IPR011761">
    <property type="entry name" value="ATP-grasp"/>
</dbReference>
<dbReference type="AlphaFoldDB" id="A0A4Q9Y2Z7"/>
<evidence type="ECO:0000256" key="6">
    <source>
        <dbReference type="ARBA" id="ARBA00023211"/>
    </source>
</evidence>
<dbReference type="GO" id="GO:0005524">
    <property type="term" value="F:ATP binding"/>
    <property type="evidence" value="ECO:0007669"/>
    <property type="project" value="UniProtKB-UniRule"/>
</dbReference>
<sequence>MFKKVLVANRGEIAVQIIRVLHEMGIKAVAVYSVADQESLFVHLADEAVCIGAGPVNQSYLNMQAIISAANLTGCQAIHPGYGFLSENAEFAQMCADCQLTFIGPHPEVIDQMGDKENARQTMQQLGVPVIPGSPSVLKDVDAALQAAHDLGYPVMIKAAAGGGGKGIRAVNNDQDLAKAFRTAQQEAQASYDDHRLYLEKIIAPAKHIEVQVLADQQGHVIYLPERDCSLQRNHQKVLEESPCAAIITTERTKLGRLVADATKKLGYTNTGTYEFLMDQEHQFYFLEMNTRLQVEHTVTEMVTGIELIKAQVRIAAGMPLTITQADVHIHGVAMECRLNAEDPYHEFRPQPGKITQLIYPMGTLGVRIDAGVVTGSVIAPFYDSMIAKMIVHGTDRETVIRKMHRCLLELTIEGVQTNRTFLAGLVADTTVRRGTYTTAYIEQDFLKGWLSDAQAQVSSAH</sequence>
<proteinExistence type="predicted"/>
<keyword evidence="5 9" id="KW-0067">ATP-binding</keyword>
<dbReference type="SUPFAM" id="SSF52440">
    <property type="entry name" value="PreATP-grasp domain"/>
    <property type="match status" value="1"/>
</dbReference>
<dbReference type="Pfam" id="PF02786">
    <property type="entry name" value="CPSase_L_D2"/>
    <property type="match status" value="1"/>
</dbReference>
<dbReference type="EMBL" id="SEHH01000057">
    <property type="protein sequence ID" value="TBX42563.1"/>
    <property type="molecule type" value="Genomic_DNA"/>
</dbReference>
<dbReference type="FunFam" id="3.30.1490.20:FF:000003">
    <property type="entry name" value="acetyl-CoA carboxylase isoform X1"/>
    <property type="match status" value="1"/>
</dbReference>
<dbReference type="InterPro" id="IPR005482">
    <property type="entry name" value="Biotin_COase_C"/>
</dbReference>
<name>A0A4Q9Y2Z7_9LACO</name>
<feature type="domain" description="Biotin carboxylation" evidence="11">
    <location>
        <begin position="1"/>
        <end position="447"/>
    </location>
</feature>
<dbReference type="GO" id="GO:0046872">
    <property type="term" value="F:metal ion binding"/>
    <property type="evidence" value="ECO:0007669"/>
    <property type="project" value="InterPro"/>
</dbReference>
<dbReference type="PROSITE" id="PS00866">
    <property type="entry name" value="CPSASE_1"/>
    <property type="match status" value="1"/>
</dbReference>
<dbReference type="InterPro" id="IPR005481">
    <property type="entry name" value="BC-like_N"/>
</dbReference>
<dbReference type="PROSITE" id="PS50975">
    <property type="entry name" value="ATP_GRASP"/>
    <property type="match status" value="1"/>
</dbReference>
<dbReference type="InterPro" id="IPR005479">
    <property type="entry name" value="CPAse_ATP-bd"/>
</dbReference>
<gene>
    <name evidence="12" type="ORF">EUZ87_07315</name>
</gene>
<comment type="function">
    <text evidence="1">This protein is a component of the acetyl coenzyme A carboxylase complex; first, biotin carboxylase catalyzes the carboxylation of the carrier protein and then the transcarboxylase transfers the carboxyl group to form malonyl-CoA.</text>
</comment>
<dbReference type="PROSITE" id="PS50979">
    <property type="entry name" value="BC"/>
    <property type="match status" value="1"/>
</dbReference>
<dbReference type="Pfam" id="PF00289">
    <property type="entry name" value="Biotin_carb_N"/>
    <property type="match status" value="1"/>
</dbReference>
<dbReference type="Pfam" id="PF02785">
    <property type="entry name" value="Biotin_carb_C"/>
    <property type="match status" value="1"/>
</dbReference>
<dbReference type="SUPFAM" id="SSF51246">
    <property type="entry name" value="Rudiment single hybrid motif"/>
    <property type="match status" value="1"/>
</dbReference>
<dbReference type="Gene3D" id="3.30.470.20">
    <property type="entry name" value="ATP-grasp fold, B domain"/>
    <property type="match status" value="1"/>
</dbReference>
<dbReference type="InterPro" id="IPR051602">
    <property type="entry name" value="ACC_Biotin_Carboxylase"/>
</dbReference>
<evidence type="ECO:0000256" key="4">
    <source>
        <dbReference type="ARBA" id="ARBA00022741"/>
    </source>
</evidence>
<dbReference type="InterPro" id="IPR016185">
    <property type="entry name" value="PreATP-grasp_dom_sf"/>
</dbReference>
<dbReference type="InterPro" id="IPR011054">
    <property type="entry name" value="Rudment_hybrid_motif"/>
</dbReference>